<dbReference type="SUPFAM" id="SSF56176">
    <property type="entry name" value="FAD-binding/transporter-associated domain-like"/>
    <property type="match status" value="1"/>
</dbReference>
<evidence type="ECO:0000256" key="10">
    <source>
        <dbReference type="ARBA" id="ARBA00022630"/>
    </source>
</evidence>
<keyword evidence="17 20" id="KW-0961">Cell wall biogenesis/degradation</keyword>
<evidence type="ECO:0000256" key="16">
    <source>
        <dbReference type="ARBA" id="ARBA00023306"/>
    </source>
</evidence>
<evidence type="ECO:0000256" key="1">
    <source>
        <dbReference type="ARBA" id="ARBA00001974"/>
    </source>
</evidence>
<dbReference type="InterPro" id="IPR006094">
    <property type="entry name" value="Oxid_FAD_bind_N"/>
</dbReference>
<evidence type="ECO:0000259" key="21">
    <source>
        <dbReference type="PROSITE" id="PS51387"/>
    </source>
</evidence>
<dbReference type="Gene3D" id="3.30.465.10">
    <property type="match status" value="1"/>
</dbReference>
<dbReference type="GO" id="GO:0071949">
    <property type="term" value="F:FAD binding"/>
    <property type="evidence" value="ECO:0007669"/>
    <property type="project" value="InterPro"/>
</dbReference>
<dbReference type="KEGG" id="tcd:AAIA72_04675"/>
<evidence type="ECO:0000313" key="22">
    <source>
        <dbReference type="EMBL" id="XDT73269.1"/>
    </source>
</evidence>
<gene>
    <name evidence="20 22" type="primary">murB</name>
    <name evidence="22" type="ORF">AAIA72_04675</name>
</gene>
<evidence type="ECO:0000256" key="3">
    <source>
        <dbReference type="ARBA" id="ARBA00004496"/>
    </source>
</evidence>
<dbReference type="AlphaFoldDB" id="A0AB39UY53"/>
<dbReference type="EMBL" id="CP154858">
    <property type="protein sequence ID" value="XDT73269.1"/>
    <property type="molecule type" value="Genomic_DNA"/>
</dbReference>
<evidence type="ECO:0000256" key="8">
    <source>
        <dbReference type="ARBA" id="ARBA00022490"/>
    </source>
</evidence>
<evidence type="ECO:0000256" key="20">
    <source>
        <dbReference type="HAMAP-Rule" id="MF_00037"/>
    </source>
</evidence>
<keyword evidence="13 20" id="KW-0133">Cell shape</keyword>
<dbReference type="Pfam" id="PF01565">
    <property type="entry name" value="FAD_binding_4"/>
    <property type="match status" value="1"/>
</dbReference>
<evidence type="ECO:0000256" key="15">
    <source>
        <dbReference type="ARBA" id="ARBA00023002"/>
    </source>
</evidence>
<dbReference type="GO" id="GO:0051301">
    <property type="term" value="P:cell division"/>
    <property type="evidence" value="ECO:0007669"/>
    <property type="project" value="UniProtKB-KW"/>
</dbReference>
<dbReference type="InterPro" id="IPR016167">
    <property type="entry name" value="FAD-bd_PCMH_sub1"/>
</dbReference>
<feature type="active site" evidence="20">
    <location>
        <position position="332"/>
    </location>
</feature>
<dbReference type="PROSITE" id="PS51387">
    <property type="entry name" value="FAD_PCMH"/>
    <property type="match status" value="1"/>
</dbReference>
<dbReference type="GO" id="GO:0071555">
    <property type="term" value="P:cell wall organization"/>
    <property type="evidence" value="ECO:0007669"/>
    <property type="project" value="UniProtKB-KW"/>
</dbReference>
<evidence type="ECO:0000256" key="7">
    <source>
        <dbReference type="ARBA" id="ARBA00015188"/>
    </source>
</evidence>
<evidence type="ECO:0000256" key="11">
    <source>
        <dbReference type="ARBA" id="ARBA00022827"/>
    </source>
</evidence>
<organism evidence="22">
    <name type="scientific">Thermohahella caldifontis</name>
    <dbReference type="NCBI Taxonomy" id="3142973"/>
    <lineage>
        <taxon>Bacteria</taxon>
        <taxon>Pseudomonadati</taxon>
        <taxon>Pseudomonadota</taxon>
        <taxon>Gammaproteobacteria</taxon>
        <taxon>Oceanospirillales</taxon>
        <taxon>Hahellaceae</taxon>
        <taxon>Thermohahella</taxon>
    </lineage>
</organism>
<dbReference type="EC" id="1.3.1.98" evidence="6 20"/>
<dbReference type="Gene3D" id="3.30.43.10">
    <property type="entry name" value="Uridine Diphospho-n-acetylenolpyruvylglucosamine Reductase, domain 2"/>
    <property type="match status" value="1"/>
</dbReference>
<evidence type="ECO:0000256" key="19">
    <source>
        <dbReference type="ARBA" id="ARBA00048914"/>
    </source>
</evidence>
<dbReference type="GO" id="GO:0009252">
    <property type="term" value="P:peptidoglycan biosynthetic process"/>
    <property type="evidence" value="ECO:0007669"/>
    <property type="project" value="UniProtKB-UniRule"/>
</dbReference>
<comment type="catalytic activity">
    <reaction evidence="19 20">
        <text>UDP-N-acetyl-alpha-D-muramate + NADP(+) = UDP-N-acetyl-3-O-(1-carboxyvinyl)-alpha-D-glucosamine + NADPH + H(+)</text>
        <dbReference type="Rhea" id="RHEA:12248"/>
        <dbReference type="ChEBI" id="CHEBI:15378"/>
        <dbReference type="ChEBI" id="CHEBI:57783"/>
        <dbReference type="ChEBI" id="CHEBI:58349"/>
        <dbReference type="ChEBI" id="CHEBI:68483"/>
        <dbReference type="ChEBI" id="CHEBI:70757"/>
        <dbReference type="EC" id="1.3.1.98"/>
    </reaction>
</comment>
<feature type="active site" evidence="20">
    <location>
        <position position="161"/>
    </location>
</feature>
<dbReference type="NCBIfam" id="NF010478">
    <property type="entry name" value="PRK13903.1"/>
    <property type="match status" value="1"/>
</dbReference>
<evidence type="ECO:0000256" key="2">
    <source>
        <dbReference type="ARBA" id="ARBA00003921"/>
    </source>
</evidence>
<evidence type="ECO:0000256" key="13">
    <source>
        <dbReference type="ARBA" id="ARBA00022960"/>
    </source>
</evidence>
<dbReference type="NCBIfam" id="NF000755">
    <property type="entry name" value="PRK00046.1"/>
    <property type="match status" value="1"/>
</dbReference>
<dbReference type="InterPro" id="IPR011601">
    <property type="entry name" value="MurB_C"/>
</dbReference>
<evidence type="ECO:0000256" key="12">
    <source>
        <dbReference type="ARBA" id="ARBA00022857"/>
    </source>
</evidence>
<keyword evidence="12 20" id="KW-0521">NADP</keyword>
<name>A0AB39UY53_9GAMM</name>
<keyword evidence="10 20" id="KW-0285">Flavoprotein</keyword>
<dbReference type="GO" id="GO:0008762">
    <property type="term" value="F:UDP-N-acetylmuramate dehydrogenase activity"/>
    <property type="evidence" value="ECO:0007669"/>
    <property type="project" value="UniProtKB-UniRule"/>
</dbReference>
<evidence type="ECO:0000256" key="4">
    <source>
        <dbReference type="ARBA" id="ARBA00004752"/>
    </source>
</evidence>
<evidence type="ECO:0000256" key="5">
    <source>
        <dbReference type="ARBA" id="ARBA00010485"/>
    </source>
</evidence>
<reference evidence="22" key="1">
    <citation type="submission" date="2024-05" db="EMBL/GenBank/DDBJ databases">
        <title>Genome sequencing of novel strain.</title>
        <authorList>
            <person name="Ganbat D."/>
            <person name="Ganbat S."/>
            <person name="Lee S.-J."/>
        </authorList>
    </citation>
    <scope>NUCLEOTIDE SEQUENCE</scope>
    <source>
        <strain evidence="22">SMD15-11</strain>
    </source>
</reference>
<dbReference type="HAMAP" id="MF_00037">
    <property type="entry name" value="MurB"/>
    <property type="match status" value="1"/>
</dbReference>
<keyword evidence="16 20" id="KW-0131">Cell cycle</keyword>
<keyword evidence="15 20" id="KW-0560">Oxidoreductase</keyword>
<dbReference type="InterPro" id="IPR016166">
    <property type="entry name" value="FAD-bd_PCMH"/>
</dbReference>
<dbReference type="InterPro" id="IPR036318">
    <property type="entry name" value="FAD-bd_PCMH-like_sf"/>
</dbReference>
<comment type="similarity">
    <text evidence="5 20">Belongs to the MurB family.</text>
</comment>
<dbReference type="InterPro" id="IPR003170">
    <property type="entry name" value="MurB"/>
</dbReference>
<dbReference type="PANTHER" id="PTHR21071">
    <property type="entry name" value="UDP-N-ACETYLENOLPYRUVOYLGLUCOSAMINE REDUCTASE"/>
    <property type="match status" value="1"/>
</dbReference>
<dbReference type="NCBIfam" id="TIGR00179">
    <property type="entry name" value="murB"/>
    <property type="match status" value="1"/>
</dbReference>
<comment type="function">
    <text evidence="2 20">Cell wall formation.</text>
</comment>
<feature type="domain" description="FAD-binding PCMH-type" evidence="21">
    <location>
        <begin position="11"/>
        <end position="185"/>
    </location>
</feature>
<feature type="active site" description="Proton donor" evidence="20">
    <location>
        <position position="236"/>
    </location>
</feature>
<evidence type="ECO:0000256" key="14">
    <source>
        <dbReference type="ARBA" id="ARBA00022984"/>
    </source>
</evidence>
<dbReference type="GO" id="GO:0005829">
    <property type="term" value="C:cytosol"/>
    <property type="evidence" value="ECO:0007669"/>
    <property type="project" value="TreeGrafter"/>
</dbReference>
<keyword evidence="9 20" id="KW-0132">Cell division</keyword>
<dbReference type="GO" id="GO:0008360">
    <property type="term" value="P:regulation of cell shape"/>
    <property type="evidence" value="ECO:0007669"/>
    <property type="project" value="UniProtKB-KW"/>
</dbReference>
<evidence type="ECO:0000256" key="17">
    <source>
        <dbReference type="ARBA" id="ARBA00023316"/>
    </source>
</evidence>
<dbReference type="Pfam" id="PF02873">
    <property type="entry name" value="MurB_C"/>
    <property type="match status" value="1"/>
</dbReference>
<comment type="pathway">
    <text evidence="4 20">Cell wall biogenesis; peptidoglycan biosynthesis.</text>
</comment>
<evidence type="ECO:0000256" key="9">
    <source>
        <dbReference type="ARBA" id="ARBA00022618"/>
    </source>
</evidence>
<comment type="cofactor">
    <cofactor evidence="1 20">
        <name>FAD</name>
        <dbReference type="ChEBI" id="CHEBI:57692"/>
    </cofactor>
</comment>
<sequence>MDHNDLTPWLTLATPARCADLKTVTDAGQLSRMLAGCVADGTDWMLLGGGSNLVFEGDYRGVVLRMATRGVITQPLAGGQVRVSVEAGEPWSDLVWRLTGAGLGGLENLARIPGTAGAAPVQNIGAYGVELADVLEAVDVLDAGSGKAFALTREECRLRYRDSIFKTAEARHWVIVRIHLRLMTRETWAPRLEYGDLAERHRLWGHDMTPLGVARTVDRIRKEKLPDPRDIPNVGSFFKNPFVSLAQFEALKAQYPSLPGYPAGQDEVKLPAAWLIEQAGWKGRLEGGIGMSESQALVLVNPGRRPGRDVLAVAEAVRRTVEARFGIRLETEPRVVPAA</sequence>
<protein>
    <recommendedName>
        <fullName evidence="7 20">UDP-N-acetylenolpyruvoylglucosamine reductase</fullName>
        <ecNumber evidence="6 20">1.3.1.98</ecNumber>
    </recommendedName>
    <alternativeName>
        <fullName evidence="18 20">UDP-N-acetylmuramate dehydrogenase</fullName>
    </alternativeName>
</protein>
<dbReference type="Gene3D" id="3.90.78.10">
    <property type="entry name" value="UDP-N-acetylenolpyruvoylglucosamine reductase, C-terminal domain"/>
    <property type="match status" value="1"/>
</dbReference>
<keyword evidence="8 20" id="KW-0963">Cytoplasm</keyword>
<dbReference type="SUPFAM" id="SSF56194">
    <property type="entry name" value="Uridine diphospho-N-Acetylenolpyruvylglucosamine reductase, MurB, C-terminal domain"/>
    <property type="match status" value="1"/>
</dbReference>
<comment type="subcellular location">
    <subcellularLocation>
        <location evidence="3 20">Cytoplasm</location>
    </subcellularLocation>
</comment>
<keyword evidence="11 20" id="KW-0274">FAD</keyword>
<evidence type="ECO:0000256" key="18">
    <source>
        <dbReference type="ARBA" id="ARBA00031026"/>
    </source>
</evidence>
<accession>A0AB39UY53</accession>
<dbReference type="InterPro" id="IPR016169">
    <property type="entry name" value="FAD-bd_PCMH_sub2"/>
</dbReference>
<dbReference type="PANTHER" id="PTHR21071:SF4">
    <property type="entry name" value="UDP-N-ACETYLENOLPYRUVOYLGLUCOSAMINE REDUCTASE"/>
    <property type="match status" value="1"/>
</dbReference>
<proteinExistence type="inferred from homology"/>
<evidence type="ECO:0000256" key="6">
    <source>
        <dbReference type="ARBA" id="ARBA00012518"/>
    </source>
</evidence>
<dbReference type="InterPro" id="IPR036635">
    <property type="entry name" value="MurB_C_sf"/>
</dbReference>
<keyword evidence="14 20" id="KW-0573">Peptidoglycan synthesis</keyword>
<dbReference type="RefSeq" id="WP_369602263.1">
    <property type="nucleotide sequence ID" value="NZ_CP154858.1"/>
</dbReference>